<sequence>MATFVINQEVKTDTPTVEVTVTTDTPLPLGRHTFRLVVVDDSGNTSIPDEVVVIVADTGNPTAVLTAPRSVSFGSSFTLSGEKSFDAGGGRVTTYLWTYLGQPLT</sequence>
<organism evidence="1 2">
    <name type="scientific">Thauera sinica</name>
    <dbReference type="NCBI Taxonomy" id="2665146"/>
    <lineage>
        <taxon>Bacteria</taxon>
        <taxon>Pseudomonadati</taxon>
        <taxon>Pseudomonadota</taxon>
        <taxon>Betaproteobacteria</taxon>
        <taxon>Rhodocyclales</taxon>
        <taxon>Zoogloeaceae</taxon>
        <taxon>Thauera</taxon>
    </lineage>
</organism>
<reference evidence="2" key="1">
    <citation type="journal article" date="2019" name="Int. J. Syst. Evol. Microbiol.">
        <title>The Global Catalogue of Microorganisms (GCM) 10K type strain sequencing project: providing services to taxonomists for standard genome sequencing and annotation.</title>
        <authorList>
            <consortium name="The Broad Institute Genomics Platform"/>
            <consortium name="The Broad Institute Genome Sequencing Center for Infectious Disease"/>
            <person name="Wu L."/>
            <person name="Ma J."/>
        </authorList>
    </citation>
    <scope>NUCLEOTIDE SEQUENCE [LARGE SCALE GENOMIC DNA]</scope>
    <source>
        <strain evidence="2">SHR3</strain>
    </source>
</reference>
<comment type="caution">
    <text evidence="1">The sequence shown here is derived from an EMBL/GenBank/DDBJ whole genome shotgun (WGS) entry which is preliminary data.</text>
</comment>
<proteinExistence type="predicted"/>
<evidence type="ECO:0000313" key="1">
    <source>
        <dbReference type="EMBL" id="MFC5767822.1"/>
    </source>
</evidence>
<protein>
    <submittedName>
        <fullName evidence="1">Uncharacterized protein</fullName>
    </submittedName>
</protein>
<keyword evidence="2" id="KW-1185">Reference proteome</keyword>
<gene>
    <name evidence="1" type="ORF">ACFPTN_00390</name>
</gene>
<accession>A0ABW1AKT4</accession>
<evidence type="ECO:0000313" key="2">
    <source>
        <dbReference type="Proteomes" id="UP001595974"/>
    </source>
</evidence>
<name>A0ABW1AKT4_9RHOO</name>
<dbReference type="Gene3D" id="3.30.420.430">
    <property type="match status" value="1"/>
</dbReference>
<dbReference type="Proteomes" id="UP001595974">
    <property type="component" value="Unassembled WGS sequence"/>
</dbReference>
<dbReference type="EMBL" id="JBHSOG010000002">
    <property type="protein sequence ID" value="MFC5767822.1"/>
    <property type="molecule type" value="Genomic_DNA"/>
</dbReference>
<dbReference type="RefSeq" id="WP_096447103.1">
    <property type="nucleotide sequence ID" value="NZ_JBHSOG010000002.1"/>
</dbReference>